<reference evidence="2" key="1">
    <citation type="submission" date="2020-04" db="EMBL/GenBank/DDBJ databases">
        <title>A desert anoxygenic phototrophic bacterium fixes CO2 using RubisCO under aerobic conditions.</title>
        <authorList>
            <person name="Tang K."/>
        </authorList>
    </citation>
    <scope>NUCLEOTIDE SEQUENCE [LARGE SCALE GENOMIC DNA]</scope>
    <source>
        <strain evidence="2">MIMtkB3</strain>
    </source>
</reference>
<protein>
    <submittedName>
        <fullName evidence="2">Uncharacterized protein</fullName>
    </submittedName>
</protein>
<dbReference type="KEGG" id="acru:HHL28_14510"/>
<feature type="signal peptide" evidence="1">
    <location>
        <begin position="1"/>
        <end position="28"/>
    </location>
</feature>
<evidence type="ECO:0000313" key="3">
    <source>
        <dbReference type="Proteomes" id="UP000501891"/>
    </source>
</evidence>
<sequence length="110" mass="11497">MTNRPAAARLPSLPLAMALTLLAGAAQAAPCRLPPLESGGQAGPALERDRAALRLYEACLESEREVAALLDPEAARQIDRQREAAAGLRRTLDAWSDAVARAAEAKPAGS</sequence>
<dbReference type="EMBL" id="CP051775">
    <property type="protein sequence ID" value="QJE74136.1"/>
    <property type="molecule type" value="Genomic_DNA"/>
</dbReference>
<evidence type="ECO:0000313" key="2">
    <source>
        <dbReference type="EMBL" id="QJE74136.1"/>
    </source>
</evidence>
<dbReference type="AlphaFoldDB" id="A0A858RAX6"/>
<feature type="chain" id="PRO_5032385614" evidence="1">
    <location>
        <begin position="29"/>
        <end position="110"/>
    </location>
</feature>
<organism evidence="2 3">
    <name type="scientific">Aerophototrophica crusticola</name>
    <dbReference type="NCBI Taxonomy" id="1709002"/>
    <lineage>
        <taxon>Bacteria</taxon>
        <taxon>Pseudomonadati</taxon>
        <taxon>Pseudomonadota</taxon>
        <taxon>Alphaproteobacteria</taxon>
        <taxon>Rhodospirillales</taxon>
        <taxon>Rhodospirillaceae</taxon>
        <taxon>Aerophototrophica</taxon>
    </lineage>
</organism>
<proteinExistence type="predicted"/>
<evidence type="ECO:0000256" key="1">
    <source>
        <dbReference type="SAM" id="SignalP"/>
    </source>
</evidence>
<gene>
    <name evidence="2" type="ORF">HHL28_14510</name>
</gene>
<keyword evidence="3" id="KW-1185">Reference proteome</keyword>
<name>A0A858RAX6_9PROT</name>
<keyword evidence="1" id="KW-0732">Signal</keyword>
<accession>A0A858RAX6</accession>
<dbReference type="Proteomes" id="UP000501891">
    <property type="component" value="Chromosome"/>
</dbReference>